<proteinExistence type="predicted"/>
<dbReference type="Proteomes" id="UP000050920">
    <property type="component" value="Unassembled WGS sequence"/>
</dbReference>
<evidence type="ECO:0000313" key="3">
    <source>
        <dbReference type="Proteomes" id="UP000050920"/>
    </source>
</evidence>
<evidence type="ECO:0008006" key="4">
    <source>
        <dbReference type="Google" id="ProtNLM"/>
    </source>
</evidence>
<comment type="caution">
    <text evidence="2">The sequence shown here is derived from an EMBL/GenBank/DDBJ whole genome shotgun (WGS) entry which is preliminary data.</text>
</comment>
<dbReference type="AlphaFoldDB" id="A0A0R2NRR7"/>
<protein>
    <recommendedName>
        <fullName evidence="4">D-alanyl-D-alanine carboxypeptidase</fullName>
    </recommendedName>
</protein>
<gene>
    <name evidence="2" type="ORF">DY78_GL003088</name>
</gene>
<organism evidence="2 3">
    <name type="scientific">Lactiplantibacillus fabifermentans DSM 21115</name>
    <dbReference type="NCBI Taxonomy" id="1413187"/>
    <lineage>
        <taxon>Bacteria</taxon>
        <taxon>Bacillati</taxon>
        <taxon>Bacillota</taxon>
        <taxon>Bacilli</taxon>
        <taxon>Lactobacillales</taxon>
        <taxon>Lactobacillaceae</taxon>
        <taxon>Lactiplantibacillus</taxon>
    </lineage>
</organism>
<keyword evidence="3" id="KW-1185">Reference proteome</keyword>
<name>A0A0R2NRR7_9LACO</name>
<reference evidence="2 3" key="1">
    <citation type="journal article" date="2015" name="Genome Announc.">
        <title>Expanding the biotechnology potential of lactobacilli through comparative genomics of 213 strains and associated genera.</title>
        <authorList>
            <person name="Sun Z."/>
            <person name="Harris H.M."/>
            <person name="McCann A."/>
            <person name="Guo C."/>
            <person name="Argimon S."/>
            <person name="Zhang W."/>
            <person name="Yang X."/>
            <person name="Jeffery I.B."/>
            <person name="Cooney J.C."/>
            <person name="Kagawa T.F."/>
            <person name="Liu W."/>
            <person name="Song Y."/>
            <person name="Salvetti E."/>
            <person name="Wrobel A."/>
            <person name="Rasinkangas P."/>
            <person name="Parkhill J."/>
            <person name="Rea M.C."/>
            <person name="O'Sullivan O."/>
            <person name="Ritari J."/>
            <person name="Douillard F.P."/>
            <person name="Paul Ross R."/>
            <person name="Yang R."/>
            <person name="Briner A.E."/>
            <person name="Felis G.E."/>
            <person name="de Vos W.M."/>
            <person name="Barrangou R."/>
            <person name="Klaenhammer T.R."/>
            <person name="Caufield P.W."/>
            <person name="Cui Y."/>
            <person name="Zhang H."/>
            <person name="O'Toole P.W."/>
        </authorList>
    </citation>
    <scope>NUCLEOTIDE SEQUENCE [LARGE SCALE GENOMIC DNA]</scope>
    <source>
        <strain evidence="2 3">DSM 21115</strain>
    </source>
</reference>
<evidence type="ECO:0000313" key="2">
    <source>
        <dbReference type="EMBL" id="KRO27570.1"/>
    </source>
</evidence>
<sequence length="259" mass="27940">MKLGKQVLKVAALSLMGLGLVGGAAMTAQASTTYHRTATVKTANTAYYSTSQTGKTYKFVGSTKKFTFKANHALKNYTSTTWHSTKKTTVTKAGKKYTYYYVTNTKNKAQGWVWSGFVKKGTNPTTNVKTAYSAAKTKHNLSTIIDSARALNSTATLKTNSKLQTIANTRAKQLTTKFSTNYAGKAAAKTLASQVKVSLAKEVYLKVAVRDNNAQNAVAIFNEMSTSQRQAVLAGSKKQAGMGLVKKGNQIYVAIELAK</sequence>
<feature type="signal peptide" evidence="1">
    <location>
        <begin position="1"/>
        <end position="30"/>
    </location>
</feature>
<evidence type="ECO:0000256" key="1">
    <source>
        <dbReference type="SAM" id="SignalP"/>
    </source>
</evidence>
<keyword evidence="1" id="KW-0732">Signal</keyword>
<dbReference type="EMBL" id="AYGX02000074">
    <property type="protein sequence ID" value="KRO27570.1"/>
    <property type="molecule type" value="Genomic_DNA"/>
</dbReference>
<feature type="chain" id="PRO_5006421244" description="D-alanyl-D-alanine carboxypeptidase" evidence="1">
    <location>
        <begin position="31"/>
        <end position="259"/>
    </location>
</feature>
<dbReference type="RefSeq" id="WP_024625119.1">
    <property type="nucleotide sequence ID" value="NZ_AYGX02000074.1"/>
</dbReference>
<accession>A0A0R2NRR7</accession>